<protein>
    <recommendedName>
        <fullName evidence="2">RBR-type E3 ubiquitin transferase</fullName>
        <ecNumber evidence="2">2.3.2.31</ecNumber>
    </recommendedName>
</protein>
<dbReference type="GO" id="GO:0016567">
    <property type="term" value="P:protein ubiquitination"/>
    <property type="evidence" value="ECO:0007669"/>
    <property type="project" value="InterPro"/>
</dbReference>
<evidence type="ECO:0000256" key="5">
    <source>
        <dbReference type="ARBA" id="ARBA00022737"/>
    </source>
</evidence>
<dbReference type="EC" id="2.3.2.31" evidence="2"/>
<dbReference type="RefSeq" id="XP_040786745.1">
    <property type="nucleotide sequence ID" value="XM_040933886.1"/>
</dbReference>
<dbReference type="Proteomes" id="UP000800039">
    <property type="component" value="Unassembled WGS sequence"/>
</dbReference>
<evidence type="ECO:0000256" key="2">
    <source>
        <dbReference type="ARBA" id="ARBA00012251"/>
    </source>
</evidence>
<dbReference type="GO" id="GO:0061630">
    <property type="term" value="F:ubiquitin protein ligase activity"/>
    <property type="evidence" value="ECO:0007669"/>
    <property type="project" value="UniProtKB-EC"/>
</dbReference>
<evidence type="ECO:0000256" key="9">
    <source>
        <dbReference type="SAM" id="MobiDB-lite"/>
    </source>
</evidence>
<dbReference type="GO" id="GO:0008270">
    <property type="term" value="F:zinc ion binding"/>
    <property type="evidence" value="ECO:0007669"/>
    <property type="project" value="UniProtKB-KW"/>
</dbReference>
<dbReference type="PANTHER" id="PTHR11685">
    <property type="entry name" value="RBR FAMILY RING FINGER AND IBR DOMAIN-CONTAINING"/>
    <property type="match status" value="1"/>
</dbReference>
<dbReference type="InterPro" id="IPR044066">
    <property type="entry name" value="TRIAD_supradom"/>
</dbReference>
<reference evidence="11" key="1">
    <citation type="submission" date="2020-01" db="EMBL/GenBank/DDBJ databases">
        <authorList>
            <consortium name="DOE Joint Genome Institute"/>
            <person name="Haridas S."/>
            <person name="Albert R."/>
            <person name="Binder M."/>
            <person name="Bloem J."/>
            <person name="Labutti K."/>
            <person name="Salamov A."/>
            <person name="Andreopoulos B."/>
            <person name="Baker S.E."/>
            <person name="Barry K."/>
            <person name="Bills G."/>
            <person name="Bluhm B.H."/>
            <person name="Cannon C."/>
            <person name="Castanera R."/>
            <person name="Culley D.E."/>
            <person name="Daum C."/>
            <person name="Ezra D."/>
            <person name="Gonzalez J.B."/>
            <person name="Henrissat B."/>
            <person name="Kuo A."/>
            <person name="Liang C."/>
            <person name="Lipzen A."/>
            <person name="Lutzoni F."/>
            <person name="Magnuson J."/>
            <person name="Mondo S."/>
            <person name="Nolan M."/>
            <person name="Ohm R."/>
            <person name="Pangilinan J."/>
            <person name="Park H.-J."/>
            <person name="Ramirez L."/>
            <person name="Alfaro M."/>
            <person name="Sun H."/>
            <person name="Tritt A."/>
            <person name="Yoshinaga Y."/>
            <person name="Zwiers L.-H."/>
            <person name="Turgeon B.G."/>
            <person name="Goodwin S.B."/>
            <person name="Spatafora J.W."/>
            <person name="Crous P.W."/>
            <person name="Grigoriev I.V."/>
        </authorList>
    </citation>
    <scope>NUCLEOTIDE SEQUENCE</scope>
    <source>
        <strain evidence="11">CBS 394.84</strain>
    </source>
</reference>
<feature type="compositionally biased region" description="Basic residues" evidence="9">
    <location>
        <begin position="49"/>
        <end position="68"/>
    </location>
</feature>
<comment type="catalytic activity">
    <reaction evidence="1">
        <text>[E2 ubiquitin-conjugating enzyme]-S-ubiquitinyl-L-cysteine + [acceptor protein]-L-lysine = [E2 ubiquitin-conjugating enzyme]-L-cysteine + [acceptor protein]-N(6)-ubiquitinyl-L-lysine.</text>
        <dbReference type="EC" id="2.3.2.31"/>
    </reaction>
</comment>
<gene>
    <name evidence="11" type="ORF">K460DRAFT_369051</name>
</gene>
<dbReference type="GeneID" id="63851137"/>
<evidence type="ECO:0000313" key="11">
    <source>
        <dbReference type="EMBL" id="KAF1844182.1"/>
    </source>
</evidence>
<evidence type="ECO:0000256" key="7">
    <source>
        <dbReference type="ARBA" id="ARBA00022786"/>
    </source>
</evidence>
<evidence type="ECO:0000256" key="4">
    <source>
        <dbReference type="ARBA" id="ARBA00022723"/>
    </source>
</evidence>
<comment type="caution">
    <text evidence="11">The sequence shown here is derived from an EMBL/GenBank/DDBJ whole genome shotgun (WGS) entry which is preliminary data.</text>
</comment>
<keyword evidence="12" id="KW-1185">Reference proteome</keyword>
<dbReference type="Gene3D" id="1.20.120.1750">
    <property type="match status" value="1"/>
</dbReference>
<feature type="compositionally biased region" description="Polar residues" evidence="9">
    <location>
        <begin position="26"/>
        <end position="40"/>
    </location>
</feature>
<feature type="region of interest" description="Disordered" evidence="9">
    <location>
        <begin position="1"/>
        <end position="81"/>
    </location>
</feature>
<evidence type="ECO:0000256" key="3">
    <source>
        <dbReference type="ARBA" id="ARBA00022679"/>
    </source>
</evidence>
<keyword evidence="5" id="KW-0677">Repeat</keyword>
<keyword evidence="4" id="KW-0479">Metal-binding</keyword>
<evidence type="ECO:0000256" key="8">
    <source>
        <dbReference type="ARBA" id="ARBA00022833"/>
    </source>
</evidence>
<dbReference type="AlphaFoldDB" id="A0A9P4GF18"/>
<sequence length="360" mass="39778">MARAPGTARIVQRHPQRALQAAGVTPPSSSNTRVLRSNTAKAAAPVSKVTKRKTRRRRADPWTPKRKVNPNPTSKPRAPPQTHFTCRICIEEQTTDQFIPPFSPRRQWSLPMDSFDVPYHCIAHLSRNPRKKSIKPVCKSCIGNNMAARLDMLGARKVGAGCLEPGCEEPWSHSFIMRYLPRGEPLEKFNMEMFNVWLEDVIPKPMTCLSPTCTAVGLPDVMSAGYPEVTCHECLFRSCALCLVPWHKDVTCAELSAKRINEQMSDPEKDTLKLMQTKDGKRCPNCHLVIEKDGGCDSMHCIGCNKYFNWSTAASAVPGAKKAESVQHVSHVYQNGGPVICEMDSILETAAAPAVVAAAS</sequence>
<keyword evidence="6" id="KW-0863">Zinc-finger</keyword>
<accession>A0A9P4GF18</accession>
<evidence type="ECO:0000256" key="1">
    <source>
        <dbReference type="ARBA" id="ARBA00001798"/>
    </source>
</evidence>
<dbReference type="Pfam" id="PF01485">
    <property type="entry name" value="IBR"/>
    <property type="match status" value="1"/>
</dbReference>
<keyword evidence="3" id="KW-0808">Transferase</keyword>
<keyword evidence="8" id="KW-0862">Zinc</keyword>
<proteinExistence type="predicted"/>
<name>A0A9P4GF18_9PLEO</name>
<evidence type="ECO:0000313" key="12">
    <source>
        <dbReference type="Proteomes" id="UP000800039"/>
    </source>
</evidence>
<dbReference type="CDD" id="cd20335">
    <property type="entry name" value="BRcat_RBR"/>
    <property type="match status" value="1"/>
</dbReference>
<dbReference type="InterPro" id="IPR031127">
    <property type="entry name" value="E3_UB_ligase_RBR"/>
</dbReference>
<dbReference type="EMBL" id="ML976617">
    <property type="protein sequence ID" value="KAF1844182.1"/>
    <property type="molecule type" value="Genomic_DNA"/>
</dbReference>
<feature type="domain" description="RING-type" evidence="10">
    <location>
        <begin position="82"/>
        <end position="340"/>
    </location>
</feature>
<evidence type="ECO:0000259" key="10">
    <source>
        <dbReference type="PROSITE" id="PS51873"/>
    </source>
</evidence>
<dbReference type="OrthoDB" id="1431934at2759"/>
<evidence type="ECO:0000256" key="6">
    <source>
        <dbReference type="ARBA" id="ARBA00022771"/>
    </source>
</evidence>
<dbReference type="InterPro" id="IPR002867">
    <property type="entry name" value="IBR_dom"/>
</dbReference>
<organism evidence="11 12">
    <name type="scientific">Cucurbitaria berberidis CBS 394.84</name>
    <dbReference type="NCBI Taxonomy" id="1168544"/>
    <lineage>
        <taxon>Eukaryota</taxon>
        <taxon>Fungi</taxon>
        <taxon>Dikarya</taxon>
        <taxon>Ascomycota</taxon>
        <taxon>Pezizomycotina</taxon>
        <taxon>Dothideomycetes</taxon>
        <taxon>Pleosporomycetidae</taxon>
        <taxon>Pleosporales</taxon>
        <taxon>Pleosporineae</taxon>
        <taxon>Cucurbitariaceae</taxon>
        <taxon>Cucurbitaria</taxon>
    </lineage>
</organism>
<dbReference type="PROSITE" id="PS51873">
    <property type="entry name" value="TRIAD"/>
    <property type="match status" value="1"/>
</dbReference>
<dbReference type="SUPFAM" id="SSF57850">
    <property type="entry name" value="RING/U-box"/>
    <property type="match status" value="2"/>
</dbReference>
<keyword evidence="7" id="KW-0833">Ubl conjugation pathway</keyword>